<evidence type="ECO:0000313" key="1">
    <source>
        <dbReference type="EMBL" id="SVD25961.1"/>
    </source>
</evidence>
<dbReference type="AlphaFoldDB" id="A0A382TWR6"/>
<proteinExistence type="predicted"/>
<name>A0A382TWR6_9ZZZZ</name>
<dbReference type="EMBL" id="UINC01139424">
    <property type="protein sequence ID" value="SVD25961.1"/>
    <property type="molecule type" value="Genomic_DNA"/>
</dbReference>
<gene>
    <name evidence="1" type="ORF">METZ01_LOCUS378815</name>
</gene>
<accession>A0A382TWR6</accession>
<sequence>MHFARALRRTGLPIGTGRIIDALAAVDIAGLCSRNEFYWALHSLFVSGPEQRLIFDQGFRI</sequence>
<feature type="non-terminal residue" evidence="1">
    <location>
        <position position="61"/>
    </location>
</feature>
<organism evidence="1">
    <name type="scientific">marine metagenome</name>
    <dbReference type="NCBI Taxonomy" id="408172"/>
    <lineage>
        <taxon>unclassified sequences</taxon>
        <taxon>metagenomes</taxon>
        <taxon>ecological metagenomes</taxon>
    </lineage>
</organism>
<reference evidence="1" key="1">
    <citation type="submission" date="2018-05" db="EMBL/GenBank/DDBJ databases">
        <authorList>
            <person name="Lanie J.A."/>
            <person name="Ng W.-L."/>
            <person name="Kazmierczak K.M."/>
            <person name="Andrzejewski T.M."/>
            <person name="Davidsen T.M."/>
            <person name="Wayne K.J."/>
            <person name="Tettelin H."/>
            <person name="Glass J.I."/>
            <person name="Rusch D."/>
            <person name="Podicherti R."/>
            <person name="Tsui H.-C.T."/>
            <person name="Winkler M.E."/>
        </authorList>
    </citation>
    <scope>NUCLEOTIDE SEQUENCE</scope>
</reference>
<evidence type="ECO:0008006" key="2">
    <source>
        <dbReference type="Google" id="ProtNLM"/>
    </source>
</evidence>
<protein>
    <recommendedName>
        <fullName evidence="2">VWA domain-containing protein</fullName>
    </recommendedName>
</protein>